<feature type="compositionally biased region" description="Basic and acidic residues" evidence="2">
    <location>
        <begin position="34"/>
        <end position="46"/>
    </location>
</feature>
<proteinExistence type="predicted"/>
<keyword evidence="1" id="KW-0175">Coiled coil</keyword>
<feature type="compositionally biased region" description="Polar residues" evidence="2">
    <location>
        <begin position="414"/>
        <end position="428"/>
    </location>
</feature>
<evidence type="ECO:0000259" key="3">
    <source>
        <dbReference type="PROSITE" id="PS50106"/>
    </source>
</evidence>
<sequence>MSAVMSTLSMISGGRRTHRKLASSRKSGQLSDAGEERARSQHDLNKQQRSASLQTLETGGVVNLENLEAKMASIEVSLAGCRRRSGARDAARELDTLRAALVDKDTLIQSLKKQLSASLSAARLAAQASSPPTSRASQREESPATLSAEERRALEERAAAVNADLEARRTSIQELRKRLEKTHVTENIDTRIQQAELQYQLGREELELLTLGEQARALAQLIEHADAASRVHTTTLYSLVRDCGGTATVLSTEASANSWSAAQRAAGATVHWAAEHCVLRQGDRILEVNGTSVVSGKSQEDLQRAISAASPARLVVLREQKSANPAPAVPFTQNEAASLRTELDALRMAAEDSERAKESLRADNTRLTHRISYLEEQVAEMLARHTQLHSVSSSDSCITVNKTKKNVTNINITSEPQRNNKPSQKSEVQVFQKGPDITAIVAKLPGLNGAESNLPIVRPRSNASGASSRVAASPRTSPAPNHRSHSSHSLEHRAGHIRHSLSHHCIYGAIDYNAETDAAIRMIERNQRHMEKQRLKNERFNKSKVEDHFRSDSDIDVRDSISKNGDPRHYEIKKAADRIEESIKKTNWAERKTLSIIEQLKRSQRLRKMKKNDSAEDIQIDSERNYMYHRIDGKVLENAHKSSRRSSSSKVQSRSGKSSEFDSECSDFPNGDVYNSSPRLDYGSESCSTRMSHYKKNEDRREDSKSRPTPPRKPLRLSLHKARSAHSILNGSESETPSRPPSEAQNGDIGQESPSKRPVKRTYAADKWARERIRDPGRATPRPTRKLLNGLIACDTPAADDLYPETMHVPMRVNGIVQAAGKWC</sequence>
<dbReference type="Proteomes" id="UP001314205">
    <property type="component" value="Unassembled WGS sequence"/>
</dbReference>
<evidence type="ECO:0000313" key="4">
    <source>
        <dbReference type="EMBL" id="CAK1582369.1"/>
    </source>
</evidence>
<feature type="domain" description="PDZ" evidence="3">
    <location>
        <begin position="273"/>
        <end position="321"/>
    </location>
</feature>
<dbReference type="AlphaFoldDB" id="A0AAV1KKI0"/>
<dbReference type="PROSITE" id="PS50106">
    <property type="entry name" value="PDZ"/>
    <property type="match status" value="1"/>
</dbReference>
<comment type="caution">
    <text evidence="4">The sequence shown here is derived from an EMBL/GenBank/DDBJ whole genome shotgun (WGS) entry which is preliminary data.</text>
</comment>
<feature type="coiled-coil region" evidence="1">
    <location>
        <begin position="336"/>
        <end position="377"/>
    </location>
</feature>
<feature type="compositionally biased region" description="Basic and acidic residues" evidence="2">
    <location>
        <begin position="695"/>
        <end position="706"/>
    </location>
</feature>
<feature type="region of interest" description="Disordered" evidence="2">
    <location>
        <begin position="126"/>
        <end position="146"/>
    </location>
</feature>
<name>A0AAV1KKI0_9NEOP</name>
<evidence type="ECO:0000256" key="2">
    <source>
        <dbReference type="SAM" id="MobiDB-lite"/>
    </source>
</evidence>
<protein>
    <recommendedName>
        <fullName evidence="3">PDZ domain-containing protein</fullName>
    </recommendedName>
</protein>
<gene>
    <name evidence="4" type="ORF">PARMNEM_LOCUS3907</name>
</gene>
<dbReference type="Gene3D" id="2.30.42.10">
    <property type="match status" value="1"/>
</dbReference>
<feature type="compositionally biased region" description="Basic residues" evidence="2">
    <location>
        <begin position="713"/>
        <end position="724"/>
    </location>
</feature>
<feature type="region of interest" description="Disordered" evidence="2">
    <location>
        <begin position="639"/>
        <end position="767"/>
    </location>
</feature>
<dbReference type="InterPro" id="IPR036034">
    <property type="entry name" value="PDZ_sf"/>
</dbReference>
<dbReference type="EMBL" id="CAVLGL010000035">
    <property type="protein sequence ID" value="CAK1582369.1"/>
    <property type="molecule type" value="Genomic_DNA"/>
</dbReference>
<feature type="compositionally biased region" description="Low complexity" evidence="2">
    <location>
        <begin position="732"/>
        <end position="743"/>
    </location>
</feature>
<feature type="compositionally biased region" description="Basic and acidic residues" evidence="2">
    <location>
        <begin position="137"/>
        <end position="146"/>
    </location>
</feature>
<feature type="compositionally biased region" description="Polar residues" evidence="2">
    <location>
        <begin position="1"/>
        <end position="10"/>
    </location>
</feature>
<evidence type="ECO:0000256" key="1">
    <source>
        <dbReference type="SAM" id="Coils"/>
    </source>
</evidence>
<evidence type="ECO:0000313" key="5">
    <source>
        <dbReference type="Proteomes" id="UP001314205"/>
    </source>
</evidence>
<accession>A0AAV1KKI0</accession>
<reference evidence="4 5" key="1">
    <citation type="submission" date="2023-11" db="EMBL/GenBank/DDBJ databases">
        <authorList>
            <person name="Hedman E."/>
            <person name="Englund M."/>
            <person name="Stromberg M."/>
            <person name="Nyberg Akerstrom W."/>
            <person name="Nylinder S."/>
            <person name="Jareborg N."/>
            <person name="Kallberg Y."/>
            <person name="Kronander E."/>
        </authorList>
    </citation>
    <scope>NUCLEOTIDE SEQUENCE [LARGE SCALE GENOMIC DNA]</scope>
</reference>
<feature type="region of interest" description="Disordered" evidence="2">
    <location>
        <begin position="409"/>
        <end position="428"/>
    </location>
</feature>
<keyword evidence="5" id="KW-1185">Reference proteome</keyword>
<dbReference type="SUPFAM" id="SSF50156">
    <property type="entry name" value="PDZ domain-like"/>
    <property type="match status" value="1"/>
</dbReference>
<feature type="region of interest" description="Disordered" evidence="2">
    <location>
        <begin position="1"/>
        <end position="52"/>
    </location>
</feature>
<feature type="region of interest" description="Disordered" evidence="2">
    <location>
        <begin position="449"/>
        <end position="492"/>
    </location>
</feature>
<dbReference type="InterPro" id="IPR001478">
    <property type="entry name" value="PDZ"/>
</dbReference>
<feature type="compositionally biased region" description="Low complexity" evidence="2">
    <location>
        <begin position="645"/>
        <end position="658"/>
    </location>
</feature>
<organism evidence="4 5">
    <name type="scientific">Parnassius mnemosyne</name>
    <name type="common">clouded apollo</name>
    <dbReference type="NCBI Taxonomy" id="213953"/>
    <lineage>
        <taxon>Eukaryota</taxon>
        <taxon>Metazoa</taxon>
        <taxon>Ecdysozoa</taxon>
        <taxon>Arthropoda</taxon>
        <taxon>Hexapoda</taxon>
        <taxon>Insecta</taxon>
        <taxon>Pterygota</taxon>
        <taxon>Neoptera</taxon>
        <taxon>Endopterygota</taxon>
        <taxon>Lepidoptera</taxon>
        <taxon>Glossata</taxon>
        <taxon>Ditrysia</taxon>
        <taxon>Papilionoidea</taxon>
        <taxon>Papilionidae</taxon>
        <taxon>Parnassiinae</taxon>
        <taxon>Parnassini</taxon>
        <taxon>Parnassius</taxon>
        <taxon>Driopa</taxon>
    </lineage>
</organism>